<dbReference type="SUPFAM" id="SSF53850">
    <property type="entry name" value="Periplasmic binding protein-like II"/>
    <property type="match status" value="1"/>
</dbReference>
<feature type="chain" id="PRO_5017453759" evidence="5">
    <location>
        <begin position="23"/>
        <end position="438"/>
    </location>
</feature>
<dbReference type="Proteomes" id="UP000265341">
    <property type="component" value="Unassembled WGS sequence"/>
</dbReference>
<reference evidence="6 7" key="1">
    <citation type="submission" date="2018-08" db="EMBL/GenBank/DDBJ databases">
        <title>Meiothermus roseus NBRC 110900 genome sequencing project.</title>
        <authorList>
            <person name="Da Costa M.S."/>
            <person name="Albuquerque L."/>
            <person name="Raposo P."/>
            <person name="Froufe H.J.C."/>
            <person name="Barroso C.S."/>
            <person name="Egas C."/>
        </authorList>
    </citation>
    <scope>NUCLEOTIDE SEQUENCE [LARGE SCALE GENOMIC DNA]</scope>
    <source>
        <strain evidence="6 7">NBRC 110900</strain>
    </source>
</reference>
<name>A0A399EY73_9DEIN</name>
<dbReference type="AlphaFoldDB" id="A0A399EY73"/>
<evidence type="ECO:0000256" key="3">
    <source>
        <dbReference type="ARBA" id="ARBA00022448"/>
    </source>
</evidence>
<feature type="signal peptide" evidence="5">
    <location>
        <begin position="1"/>
        <end position="22"/>
    </location>
</feature>
<keyword evidence="4 5" id="KW-0732">Signal</keyword>
<dbReference type="PANTHER" id="PTHR43649:SF31">
    <property type="entry name" value="SN-GLYCEROL-3-PHOSPHATE-BINDING PERIPLASMIC PROTEIN UGPB"/>
    <property type="match status" value="1"/>
</dbReference>
<dbReference type="InterPro" id="IPR050490">
    <property type="entry name" value="Bact_solute-bd_prot1"/>
</dbReference>
<evidence type="ECO:0000313" key="7">
    <source>
        <dbReference type="Proteomes" id="UP000265341"/>
    </source>
</evidence>
<comment type="similarity">
    <text evidence="2">Belongs to the bacterial solute-binding protein 1 family.</text>
</comment>
<organism evidence="6 7">
    <name type="scientific">Calidithermus roseus</name>
    <dbReference type="NCBI Taxonomy" id="1644118"/>
    <lineage>
        <taxon>Bacteria</taxon>
        <taxon>Thermotogati</taxon>
        <taxon>Deinococcota</taxon>
        <taxon>Deinococci</taxon>
        <taxon>Thermales</taxon>
        <taxon>Thermaceae</taxon>
        <taxon>Calidithermus</taxon>
    </lineage>
</organism>
<dbReference type="InterPro" id="IPR006059">
    <property type="entry name" value="SBP"/>
</dbReference>
<dbReference type="CDD" id="cd13585">
    <property type="entry name" value="PBP2_TMBP_like"/>
    <property type="match status" value="1"/>
</dbReference>
<protein>
    <submittedName>
        <fullName evidence="6">Putative arabinose-binding protein</fullName>
    </submittedName>
</protein>
<evidence type="ECO:0000256" key="5">
    <source>
        <dbReference type="SAM" id="SignalP"/>
    </source>
</evidence>
<keyword evidence="3" id="KW-0813">Transport</keyword>
<dbReference type="EMBL" id="QWLA01000014">
    <property type="protein sequence ID" value="RIH87979.1"/>
    <property type="molecule type" value="Genomic_DNA"/>
</dbReference>
<evidence type="ECO:0000256" key="4">
    <source>
        <dbReference type="ARBA" id="ARBA00022729"/>
    </source>
</evidence>
<gene>
    <name evidence="6" type="primary">araN_1</name>
    <name evidence="6" type="ORF">Mrose_01046</name>
</gene>
<proteinExistence type="inferred from homology"/>
<dbReference type="GO" id="GO:0030313">
    <property type="term" value="C:cell envelope"/>
    <property type="evidence" value="ECO:0007669"/>
    <property type="project" value="UniProtKB-SubCell"/>
</dbReference>
<evidence type="ECO:0000256" key="2">
    <source>
        <dbReference type="ARBA" id="ARBA00008520"/>
    </source>
</evidence>
<sequence>MHQVFRRTAIAAVAALAAQAFAQTEITYWLWDSNQQPAYQACANAFQQQNPDIKVNVVQKGWDDYWTGLTTGFVSGTAPDVFTNHLAKYPEFASNGQIVDIAPLIKRDGVKTNIYYPGLYELWGRGGKQYGLPKDWDTIAIVYNKKLLKEAGISEATLRTWTWNPKDGGTFERVIAQLTKDKNGNNGLSKNFDPKNVVQYGFTTNGSGGGYGQTEWSWLAVSNGFKFNDGPWDTKYYYDSPKLAETIQWLADLSLKKGYAVPVTDVTRLGSEALFTSGKVAMLPHGSWMIKWFKDNAKFDVGFALLPAGPNGRKSMFNGLADSIWTGSKKQEQAWKWVKFLGSPACQNIVGSYGVVFPAIKSGVDAALQVYKKNGLDVTAFTTIANTKGATFLFPITDYASEITSIMNAAMDSVFLGKARAADALKEANAKVNAVFKR</sequence>
<keyword evidence="7" id="KW-1185">Reference proteome</keyword>
<accession>A0A399EY73</accession>
<comment type="caution">
    <text evidence="6">The sequence shown here is derived from an EMBL/GenBank/DDBJ whole genome shotgun (WGS) entry which is preliminary data.</text>
</comment>
<dbReference type="Gene3D" id="3.40.190.10">
    <property type="entry name" value="Periplasmic binding protein-like II"/>
    <property type="match status" value="1"/>
</dbReference>
<comment type="subcellular location">
    <subcellularLocation>
        <location evidence="1">Cell envelope</location>
    </subcellularLocation>
</comment>
<dbReference type="RefSeq" id="WP_119276376.1">
    <property type="nucleotide sequence ID" value="NZ_QWLA01000014.1"/>
</dbReference>
<dbReference type="PANTHER" id="PTHR43649">
    <property type="entry name" value="ARABINOSE-BINDING PROTEIN-RELATED"/>
    <property type="match status" value="1"/>
</dbReference>
<dbReference type="OrthoDB" id="9782846at2"/>
<dbReference type="Pfam" id="PF01547">
    <property type="entry name" value="SBP_bac_1"/>
    <property type="match status" value="1"/>
</dbReference>
<evidence type="ECO:0000313" key="6">
    <source>
        <dbReference type="EMBL" id="RIH87979.1"/>
    </source>
</evidence>
<evidence type="ECO:0000256" key="1">
    <source>
        <dbReference type="ARBA" id="ARBA00004196"/>
    </source>
</evidence>